<name>A0A918WJI6_9BACT</name>
<reference evidence="1" key="2">
    <citation type="submission" date="2020-09" db="EMBL/GenBank/DDBJ databases">
        <authorList>
            <person name="Sun Q."/>
            <person name="Kim S."/>
        </authorList>
    </citation>
    <scope>NUCLEOTIDE SEQUENCE</scope>
    <source>
        <strain evidence="1">KCTC 12988</strain>
    </source>
</reference>
<evidence type="ECO:0000313" key="2">
    <source>
        <dbReference type="Proteomes" id="UP000644507"/>
    </source>
</evidence>
<sequence length="97" mass="10712">METRVLLPEGEAPATIKEVVLALQAQKLSVRHDKKNWGDWLVFEAAETVVSIESNRGLTSSATIEEAEGEEDLSLAIVAAFRKLGWEGEDEDGRYPL</sequence>
<organism evidence="1 2">
    <name type="scientific">Roseibacillus persicicus</name>
    <dbReference type="NCBI Taxonomy" id="454148"/>
    <lineage>
        <taxon>Bacteria</taxon>
        <taxon>Pseudomonadati</taxon>
        <taxon>Verrucomicrobiota</taxon>
        <taxon>Verrucomicrobiia</taxon>
        <taxon>Verrucomicrobiales</taxon>
        <taxon>Verrucomicrobiaceae</taxon>
        <taxon>Roseibacillus</taxon>
    </lineage>
</organism>
<evidence type="ECO:0000313" key="1">
    <source>
        <dbReference type="EMBL" id="GHC51657.1"/>
    </source>
</evidence>
<accession>A0A918WJI6</accession>
<gene>
    <name evidence="1" type="ORF">GCM10007100_17370</name>
</gene>
<proteinExistence type="predicted"/>
<dbReference type="Proteomes" id="UP000644507">
    <property type="component" value="Unassembled WGS sequence"/>
</dbReference>
<comment type="caution">
    <text evidence="1">The sequence shown here is derived from an EMBL/GenBank/DDBJ whole genome shotgun (WGS) entry which is preliminary data.</text>
</comment>
<dbReference type="AlphaFoldDB" id="A0A918WJI6"/>
<dbReference type="RefSeq" id="WP_194598380.1">
    <property type="nucleotide sequence ID" value="NZ_BMXI01000006.1"/>
</dbReference>
<keyword evidence="2" id="KW-1185">Reference proteome</keyword>
<dbReference type="EMBL" id="BMXI01000006">
    <property type="protein sequence ID" value="GHC51657.1"/>
    <property type="molecule type" value="Genomic_DNA"/>
</dbReference>
<reference evidence="1" key="1">
    <citation type="journal article" date="2014" name="Int. J. Syst. Evol. Microbiol.">
        <title>Complete genome sequence of Corynebacterium casei LMG S-19264T (=DSM 44701T), isolated from a smear-ripened cheese.</title>
        <authorList>
            <consortium name="US DOE Joint Genome Institute (JGI-PGF)"/>
            <person name="Walter F."/>
            <person name="Albersmeier A."/>
            <person name="Kalinowski J."/>
            <person name="Ruckert C."/>
        </authorList>
    </citation>
    <scope>NUCLEOTIDE SEQUENCE</scope>
    <source>
        <strain evidence="1">KCTC 12988</strain>
    </source>
</reference>
<protein>
    <submittedName>
        <fullName evidence="1">Uncharacterized protein</fullName>
    </submittedName>
</protein>